<keyword evidence="2" id="KW-1185">Reference proteome</keyword>
<gene>
    <name evidence="1" type="primary">mtlR</name>
    <name evidence="1" type="ORF">OOA_03014</name>
</gene>
<sequence length="176" mass="20135">MQNRQNTENQILERLNKPSGVKLFVQEVIVLITEAIDQLMLKVFRKDDYAVKYAVEPLLEGNGPLGKLSVRLKLLFALGAISREVYEDIELFLALNEILSSENFHFSFTDDEIIGPIKMLHCIDPLPVMMTFNQPEDLVDQQLVDLQKHRYQEMIKSALVLSVTSLIGKILDTDIF</sequence>
<dbReference type="OrthoDB" id="7060391at2"/>
<dbReference type="NCBIfam" id="NF008234">
    <property type="entry name" value="PRK11001.1"/>
    <property type="match status" value="1"/>
</dbReference>
<dbReference type="InterPro" id="IPR038026">
    <property type="entry name" value="MtlR-like_sf"/>
</dbReference>
<dbReference type="PANTHER" id="PTHR37941">
    <property type="entry name" value="FUMARASE E-RELATED"/>
    <property type="match status" value="1"/>
</dbReference>
<dbReference type="SUPFAM" id="SSF158668">
    <property type="entry name" value="MtlR-like"/>
    <property type="match status" value="1"/>
</dbReference>
<dbReference type="RefSeq" id="WP_008910645.1">
    <property type="nucleotide sequence ID" value="NZ_KB233222.1"/>
</dbReference>
<evidence type="ECO:0000313" key="2">
    <source>
        <dbReference type="Proteomes" id="UP000009336"/>
    </source>
</evidence>
<dbReference type="AlphaFoldDB" id="K8WT93"/>
<name>K8WT93_9GAMM</name>
<organism evidence="1 2">
    <name type="scientific">Providencia burhodogranariea DSM 19968</name>
    <dbReference type="NCBI Taxonomy" id="1141662"/>
    <lineage>
        <taxon>Bacteria</taxon>
        <taxon>Pseudomonadati</taxon>
        <taxon>Pseudomonadota</taxon>
        <taxon>Gammaproteobacteria</taxon>
        <taxon>Enterobacterales</taxon>
        <taxon>Morganellaceae</taxon>
        <taxon>Providencia</taxon>
    </lineage>
</organism>
<dbReference type="PANTHER" id="PTHR37941:SF1">
    <property type="entry name" value="FUMARASE E-RELATED"/>
    <property type="match status" value="1"/>
</dbReference>
<proteinExistence type="predicted"/>
<dbReference type="GO" id="GO:0045892">
    <property type="term" value="P:negative regulation of DNA-templated transcription"/>
    <property type="evidence" value="ECO:0007669"/>
    <property type="project" value="TreeGrafter"/>
</dbReference>
<dbReference type="Gene3D" id="1.20.120.330">
    <property type="entry name" value="Nucleotidyltransferases domain 2"/>
    <property type="match status" value="1"/>
</dbReference>
<dbReference type="Proteomes" id="UP000009336">
    <property type="component" value="Unassembled WGS sequence"/>
</dbReference>
<evidence type="ECO:0000313" key="1">
    <source>
        <dbReference type="EMBL" id="EKT63798.1"/>
    </source>
</evidence>
<dbReference type="eggNOG" id="COG3722">
    <property type="taxonomic scope" value="Bacteria"/>
</dbReference>
<protein>
    <submittedName>
        <fullName evidence="1">Mannitol repressor protein</fullName>
    </submittedName>
</protein>
<dbReference type="InterPro" id="IPR007761">
    <property type="entry name" value="MtlR-like"/>
</dbReference>
<comment type="caution">
    <text evidence="1">The sequence shown here is derived from an EMBL/GenBank/DDBJ whole genome shotgun (WGS) entry which is preliminary data.</text>
</comment>
<accession>K8WT93</accession>
<dbReference type="Pfam" id="PF05068">
    <property type="entry name" value="MtlR"/>
    <property type="match status" value="1"/>
</dbReference>
<dbReference type="STRING" id="1141662.OOA_03014"/>
<dbReference type="EMBL" id="AKKL01000012">
    <property type="protein sequence ID" value="EKT63798.1"/>
    <property type="molecule type" value="Genomic_DNA"/>
</dbReference>
<reference evidence="1 2" key="1">
    <citation type="journal article" date="2012" name="BMC Genomics">
        <title>Comparative genomics of bacteria in the genus Providencia isolated from wild Drosophila melanogaster.</title>
        <authorList>
            <person name="Galac M.R."/>
            <person name="Lazzaro B.P."/>
        </authorList>
    </citation>
    <scope>NUCLEOTIDE SEQUENCE [LARGE SCALE GENOMIC DNA]</scope>
    <source>
        <strain evidence="1 2">DSM 19968</strain>
    </source>
</reference>
<dbReference type="HOGENOM" id="CLU_099448_0_0_6"/>
<dbReference type="PATRIC" id="fig|1141662.3.peg.606"/>